<feature type="chain" id="PRO_5039112300" evidence="5">
    <location>
        <begin position="20"/>
        <end position="150"/>
    </location>
</feature>
<dbReference type="STRING" id="555088.DealDRAFT_1694"/>
<organism evidence="7 8">
    <name type="scientific">Dethiobacter alkaliphilus AHT 1</name>
    <dbReference type="NCBI Taxonomy" id="555088"/>
    <lineage>
        <taxon>Bacteria</taxon>
        <taxon>Bacillati</taxon>
        <taxon>Bacillota</taxon>
        <taxon>Dethiobacteria</taxon>
        <taxon>Dethiobacterales</taxon>
        <taxon>Dethiobacteraceae</taxon>
        <taxon>Dethiobacter</taxon>
    </lineage>
</organism>
<protein>
    <submittedName>
        <fullName evidence="7">Protein tyrosine phosphatase</fullName>
    </submittedName>
</protein>
<dbReference type="InterPro" id="IPR050438">
    <property type="entry name" value="LMW_PTPase"/>
</dbReference>
<feature type="signal peptide" evidence="5">
    <location>
        <begin position="1"/>
        <end position="19"/>
    </location>
</feature>
<name>C0GGE1_DETAL</name>
<evidence type="ECO:0000256" key="3">
    <source>
        <dbReference type="ARBA" id="ARBA00022912"/>
    </source>
</evidence>
<proteinExistence type="inferred from homology"/>
<dbReference type="PRINTS" id="PR00719">
    <property type="entry name" value="LMWPTPASE"/>
</dbReference>
<dbReference type="SMART" id="SM00226">
    <property type="entry name" value="LMWPc"/>
    <property type="match status" value="1"/>
</dbReference>
<dbReference type="InterPro" id="IPR017867">
    <property type="entry name" value="Tyr_phospatase_low_mol_wt"/>
</dbReference>
<evidence type="ECO:0000256" key="5">
    <source>
        <dbReference type="SAM" id="SignalP"/>
    </source>
</evidence>
<reference evidence="7 8" key="1">
    <citation type="submission" date="2009-02" db="EMBL/GenBank/DDBJ databases">
        <title>Sequencing of the draft genome and assembly of Dethiobacter alkaliphilus AHT 1.</title>
        <authorList>
            <consortium name="US DOE Joint Genome Institute (JGI-PGF)"/>
            <person name="Lucas S."/>
            <person name="Copeland A."/>
            <person name="Lapidus A."/>
            <person name="Glavina del Rio T."/>
            <person name="Dalin E."/>
            <person name="Tice H."/>
            <person name="Bruce D."/>
            <person name="Goodwin L."/>
            <person name="Pitluck S."/>
            <person name="Larimer F."/>
            <person name="Land M.L."/>
            <person name="Hauser L."/>
            <person name="Muyzer G."/>
        </authorList>
    </citation>
    <scope>NUCLEOTIDE SEQUENCE [LARGE SCALE GENOMIC DNA]</scope>
    <source>
        <strain evidence="7 8">AHT 1</strain>
    </source>
</reference>
<dbReference type="InterPro" id="IPR036196">
    <property type="entry name" value="Ptyr_pPase_sf"/>
</dbReference>
<evidence type="ECO:0000256" key="2">
    <source>
        <dbReference type="ARBA" id="ARBA00022801"/>
    </source>
</evidence>
<evidence type="ECO:0000313" key="8">
    <source>
        <dbReference type="Proteomes" id="UP000006443"/>
    </source>
</evidence>
<sequence length="150" mass="15874">MKKKLFFVCTGNTCRSPLAKVLAAAALARANVTDWVVDSAGMQAFSGQSASAGAMAVAREMGLDLSLHQSRLLTEELLAEADLVLVMTRTHKQALLSAAPQAASKVYVLKEFVGEDGDVADPFGGGPAEYSHAARELEGLMPRLVEKLAK</sequence>
<evidence type="ECO:0000313" key="7">
    <source>
        <dbReference type="EMBL" id="EEG77571.1"/>
    </source>
</evidence>
<gene>
    <name evidence="7" type="ORF">DealDRAFT_1694</name>
</gene>
<evidence type="ECO:0000256" key="1">
    <source>
        <dbReference type="ARBA" id="ARBA00011063"/>
    </source>
</evidence>
<dbReference type="SUPFAM" id="SSF52788">
    <property type="entry name" value="Phosphotyrosine protein phosphatases I"/>
    <property type="match status" value="1"/>
</dbReference>
<keyword evidence="5" id="KW-0732">Signal</keyword>
<dbReference type="CDD" id="cd16344">
    <property type="entry name" value="LMWPAP"/>
    <property type="match status" value="1"/>
</dbReference>
<accession>C0GGE1</accession>
<dbReference type="eggNOG" id="COG0394">
    <property type="taxonomic scope" value="Bacteria"/>
</dbReference>
<keyword evidence="8" id="KW-1185">Reference proteome</keyword>
<dbReference type="GO" id="GO:0004725">
    <property type="term" value="F:protein tyrosine phosphatase activity"/>
    <property type="evidence" value="ECO:0007669"/>
    <property type="project" value="InterPro"/>
</dbReference>
<evidence type="ECO:0000259" key="6">
    <source>
        <dbReference type="SMART" id="SM00226"/>
    </source>
</evidence>
<dbReference type="Proteomes" id="UP000006443">
    <property type="component" value="Unassembled WGS sequence"/>
</dbReference>
<dbReference type="RefSeq" id="WP_008516589.1">
    <property type="nucleotide sequence ID" value="NZ_ACJM01000007.1"/>
</dbReference>
<comment type="caution">
    <text evidence="7">The sequence shown here is derived from an EMBL/GenBank/DDBJ whole genome shotgun (WGS) entry which is preliminary data.</text>
</comment>
<keyword evidence="2" id="KW-0378">Hydrolase</keyword>
<feature type="active site" description="Proton donor" evidence="4">
    <location>
        <position position="121"/>
    </location>
</feature>
<dbReference type="AlphaFoldDB" id="C0GGE1"/>
<feature type="domain" description="Phosphotyrosine protein phosphatase I" evidence="6">
    <location>
        <begin position="3"/>
        <end position="147"/>
    </location>
</feature>
<dbReference type="InterPro" id="IPR023485">
    <property type="entry name" value="Ptyr_pPase"/>
</dbReference>
<dbReference type="PANTHER" id="PTHR11717">
    <property type="entry name" value="LOW MOLECULAR WEIGHT PROTEIN TYROSINE PHOSPHATASE"/>
    <property type="match status" value="1"/>
</dbReference>
<feature type="active site" evidence="4">
    <location>
        <position position="15"/>
    </location>
</feature>
<dbReference type="PANTHER" id="PTHR11717:SF31">
    <property type="entry name" value="LOW MOLECULAR WEIGHT PROTEIN-TYROSINE-PHOSPHATASE ETP-RELATED"/>
    <property type="match status" value="1"/>
</dbReference>
<dbReference type="Gene3D" id="3.40.50.2300">
    <property type="match status" value="1"/>
</dbReference>
<comment type="similarity">
    <text evidence="1">Belongs to the low molecular weight phosphotyrosine protein phosphatase family.</text>
</comment>
<keyword evidence="3" id="KW-0904">Protein phosphatase</keyword>
<feature type="active site" description="Nucleophile" evidence="4">
    <location>
        <position position="9"/>
    </location>
</feature>
<dbReference type="EMBL" id="ACJM01000007">
    <property type="protein sequence ID" value="EEG77571.1"/>
    <property type="molecule type" value="Genomic_DNA"/>
</dbReference>
<dbReference type="Pfam" id="PF01451">
    <property type="entry name" value="LMWPc"/>
    <property type="match status" value="1"/>
</dbReference>
<evidence type="ECO:0000256" key="4">
    <source>
        <dbReference type="PIRSR" id="PIRSR617867-1"/>
    </source>
</evidence>
<dbReference type="OrthoDB" id="9784339at2"/>